<gene>
    <name evidence="17" type="primary">NDAI0G01060</name>
    <name evidence="17" type="ordered locus">NDAI_0G01060</name>
</gene>
<evidence type="ECO:0000256" key="16">
    <source>
        <dbReference type="SAM" id="MobiDB-lite"/>
    </source>
</evidence>
<feature type="region of interest" description="Disordered" evidence="16">
    <location>
        <begin position="1"/>
        <end position="84"/>
    </location>
</feature>
<comment type="similarity">
    <text evidence="4">Belongs to the DASH complex DAM1 family.</text>
</comment>
<evidence type="ECO:0000256" key="1">
    <source>
        <dbReference type="ARBA" id="ARBA00004123"/>
    </source>
</evidence>
<keyword evidence="18" id="KW-1185">Reference proteome</keyword>
<accession>G0WDM1</accession>
<evidence type="ECO:0000256" key="7">
    <source>
        <dbReference type="ARBA" id="ARBA00022490"/>
    </source>
</evidence>
<proteinExistence type="inferred from homology"/>
<dbReference type="GO" id="GO:0098653">
    <property type="term" value="P:centromere clustering"/>
    <property type="evidence" value="ECO:0007669"/>
    <property type="project" value="EnsemblFungi"/>
</dbReference>
<dbReference type="Proteomes" id="UP000000689">
    <property type="component" value="Chromosome 7"/>
</dbReference>
<feature type="compositionally biased region" description="Polar residues" evidence="16">
    <location>
        <begin position="217"/>
        <end position="226"/>
    </location>
</feature>
<evidence type="ECO:0000256" key="8">
    <source>
        <dbReference type="ARBA" id="ARBA00022701"/>
    </source>
</evidence>
<dbReference type="PANTHER" id="PTHR28113:SF1">
    <property type="entry name" value="DASH COMPLEX SUBUNIT DAM1"/>
    <property type="match status" value="1"/>
</dbReference>
<feature type="region of interest" description="Disordered" evidence="16">
    <location>
        <begin position="362"/>
        <end position="402"/>
    </location>
</feature>
<feature type="region of interest" description="Disordered" evidence="16">
    <location>
        <begin position="176"/>
        <end position="287"/>
    </location>
</feature>
<feature type="compositionally biased region" description="Polar residues" evidence="16">
    <location>
        <begin position="389"/>
        <end position="402"/>
    </location>
</feature>
<dbReference type="GeneID" id="11497278"/>
<feature type="compositionally biased region" description="Low complexity" evidence="16">
    <location>
        <begin position="194"/>
        <end position="204"/>
    </location>
</feature>
<feature type="compositionally biased region" description="Acidic residues" evidence="16">
    <location>
        <begin position="241"/>
        <end position="251"/>
    </location>
</feature>
<evidence type="ECO:0000256" key="15">
    <source>
        <dbReference type="ARBA" id="ARBA00047036"/>
    </source>
</evidence>
<dbReference type="InterPro" id="IPR013962">
    <property type="entry name" value="DASH_Dam1"/>
</dbReference>
<dbReference type="GO" id="GO:1990758">
    <property type="term" value="P:mitotic sister chromatid biorientation"/>
    <property type="evidence" value="ECO:0007669"/>
    <property type="project" value="EnsemblFungi"/>
</dbReference>
<evidence type="ECO:0000256" key="10">
    <source>
        <dbReference type="ARBA" id="ARBA00022838"/>
    </source>
</evidence>
<feature type="compositionally biased region" description="Low complexity" evidence="16">
    <location>
        <begin position="31"/>
        <end position="41"/>
    </location>
</feature>
<organism evidence="17 18">
    <name type="scientific">Naumovozyma dairenensis (strain ATCC 10597 / BCRC 20456 / CBS 421 / NBRC 0211 / NRRL Y-12639)</name>
    <name type="common">Saccharomyces dairenensis</name>
    <dbReference type="NCBI Taxonomy" id="1071378"/>
    <lineage>
        <taxon>Eukaryota</taxon>
        <taxon>Fungi</taxon>
        <taxon>Dikarya</taxon>
        <taxon>Ascomycota</taxon>
        <taxon>Saccharomycotina</taxon>
        <taxon>Saccharomycetes</taxon>
        <taxon>Saccharomycetales</taxon>
        <taxon>Saccharomycetaceae</taxon>
        <taxon>Naumovozyma</taxon>
    </lineage>
</organism>
<keyword evidence="7" id="KW-0963">Cytoplasm</keyword>
<dbReference type="EMBL" id="HE580273">
    <property type="protein sequence ID" value="CCD25882.2"/>
    <property type="molecule type" value="Genomic_DNA"/>
</dbReference>
<dbReference type="GO" id="GO:0051010">
    <property type="term" value="F:microtubule plus-end binding"/>
    <property type="evidence" value="ECO:0007669"/>
    <property type="project" value="EnsemblFungi"/>
</dbReference>
<protein>
    <recommendedName>
        <fullName evidence="5">DASH complex subunit DAM1</fullName>
    </recommendedName>
    <alternativeName>
        <fullName evidence="14">Outer kinetochore protein DAM1</fullName>
    </alternativeName>
</protein>
<dbReference type="Pfam" id="PF08653">
    <property type="entry name" value="DASH_Dam1"/>
    <property type="match status" value="1"/>
</dbReference>
<evidence type="ECO:0000313" key="18">
    <source>
        <dbReference type="Proteomes" id="UP000000689"/>
    </source>
</evidence>
<dbReference type="OrthoDB" id="5586015at2759"/>
<keyword evidence="9" id="KW-0159">Chromosome partition</keyword>
<dbReference type="KEGG" id="ndi:NDAI_0G01060"/>
<evidence type="ECO:0000256" key="13">
    <source>
        <dbReference type="ARBA" id="ARBA00023328"/>
    </source>
</evidence>
<keyword evidence="12" id="KW-0539">Nucleus</keyword>
<evidence type="ECO:0000256" key="12">
    <source>
        <dbReference type="ARBA" id="ARBA00023242"/>
    </source>
</evidence>
<evidence type="ECO:0000256" key="3">
    <source>
        <dbReference type="ARBA" id="ARBA00004629"/>
    </source>
</evidence>
<evidence type="ECO:0000256" key="5">
    <source>
        <dbReference type="ARBA" id="ARBA00020497"/>
    </source>
</evidence>
<keyword evidence="11" id="KW-0206">Cytoskeleton</keyword>
<dbReference type="eggNOG" id="ENOG502S08R">
    <property type="taxonomic scope" value="Eukaryota"/>
</dbReference>
<evidence type="ECO:0000256" key="11">
    <source>
        <dbReference type="ARBA" id="ARBA00023212"/>
    </source>
</evidence>
<dbReference type="GO" id="GO:0031116">
    <property type="term" value="P:positive regulation of microtubule polymerization"/>
    <property type="evidence" value="ECO:0007669"/>
    <property type="project" value="EnsemblFungi"/>
</dbReference>
<reference evidence="17 18" key="1">
    <citation type="journal article" date="2011" name="Proc. Natl. Acad. Sci. U.S.A.">
        <title>Evolutionary erosion of yeast sex chromosomes by mating-type switching accidents.</title>
        <authorList>
            <person name="Gordon J.L."/>
            <person name="Armisen D."/>
            <person name="Proux-Wera E."/>
            <person name="Oheigeartaigh S.S."/>
            <person name="Byrne K.P."/>
            <person name="Wolfe K.H."/>
        </authorList>
    </citation>
    <scope>NUCLEOTIDE SEQUENCE [LARGE SCALE GENOMIC DNA]</scope>
    <source>
        <strain evidence="18">ATCC 10597 / BCRC 20456 / CBS 421 / NBRC 0211 / NRRL Y-12639</strain>
    </source>
</reference>
<dbReference type="GO" id="GO:1990537">
    <property type="term" value="C:mitotic spindle polar microtubule"/>
    <property type="evidence" value="ECO:0007669"/>
    <property type="project" value="TreeGrafter"/>
</dbReference>
<keyword evidence="10" id="KW-0995">Kinetochore</keyword>
<keyword evidence="8" id="KW-0493">Microtubule</keyword>
<name>G0WDM1_NAUDC</name>
<comment type="subunit">
    <text evidence="15">Component of the DASH complex consisting of ASK1, DAD1, DAD2, DAD3, DAD4, DAM1, DUO1, HSK3, SPC19 and SPC34, with a stoichiometry of one copy of each subunit per complex. Multiple DASH complexes oligomerize to form a ring that encircles spindle microtubules and organizes the rod-like NDC80 complexes of the outer kinetochore. DASH complex oligomerization strengthens microtubule attachments. Within the complex, DAM1 and DUO1 may form the microtubule connections. On cytoplasmic microtubules, DASH complexes appear to form patches instead of rings. Interacts with the outer kinetochore component NDC80; the interaction is direct.</text>
</comment>
<dbReference type="OMA" id="GLMCNSW"/>
<dbReference type="GO" id="GO:0042802">
    <property type="term" value="F:identical protein binding"/>
    <property type="evidence" value="ECO:0007669"/>
    <property type="project" value="EnsemblFungi"/>
</dbReference>
<sequence>MNQEQSEHGNNTNINELGTTTALPTTDYKLSISSNPGSRRSSMNDGDFSSSNNLHQQHLKYSDDLHRTPGSDAADAFHSNTDNNGDDGNVLLQTYLLPQIQELTESMVTLDTNFTRLNFIHESLVDLNESVGSLLYGLMCNSWCVEFPNVPHDLEKELKIMKRLENLKDEKKRLQRQLAAVKDHRAAAQKPRPNSSSSSSNNSNLPQQRGKFAQPLFPSTQGTKRTASIHAEHLHKNLREDEQEQDIDDNSSEASFVSNPAIDTQRIRSQTAGTNRLGANNRNAENSKLRRHSILHTIRNSVASNADMYGSRNERTTATQDNGGARRSLGHRATRVVVKGNNVQASSTAQRRGTILQGYAARISKPMSKRPSMGTNALNNTRTHENPDKNSSNSNSYRPPFR</sequence>
<evidence type="ECO:0000256" key="2">
    <source>
        <dbReference type="ARBA" id="ARBA00004186"/>
    </source>
</evidence>
<dbReference type="PANTHER" id="PTHR28113">
    <property type="entry name" value="DASH COMPLEX SUBUNIT DAM1"/>
    <property type="match status" value="1"/>
</dbReference>
<dbReference type="HOGENOM" id="CLU_065404_0_0_1"/>
<dbReference type="GO" id="GO:0044732">
    <property type="term" value="C:mitotic spindle pole body"/>
    <property type="evidence" value="ECO:0007669"/>
    <property type="project" value="TreeGrafter"/>
</dbReference>
<dbReference type="GO" id="GO:0042729">
    <property type="term" value="C:DASH complex"/>
    <property type="evidence" value="ECO:0007669"/>
    <property type="project" value="EnsemblFungi"/>
</dbReference>
<feature type="compositionally biased region" description="Basic and acidic residues" evidence="16">
    <location>
        <begin position="60"/>
        <end position="69"/>
    </location>
</feature>
<evidence type="ECO:0000256" key="6">
    <source>
        <dbReference type="ARBA" id="ARBA00022454"/>
    </source>
</evidence>
<feature type="compositionally biased region" description="Polar residues" evidence="16">
    <location>
        <begin position="1"/>
        <end position="24"/>
    </location>
</feature>
<keyword evidence="6" id="KW-0158">Chromosome</keyword>
<feature type="compositionally biased region" description="Polar residues" evidence="16">
    <location>
        <begin position="43"/>
        <end position="56"/>
    </location>
</feature>
<dbReference type="STRING" id="1071378.G0WDM1"/>
<evidence type="ECO:0000256" key="14">
    <source>
        <dbReference type="ARBA" id="ARBA00030453"/>
    </source>
</evidence>
<feature type="compositionally biased region" description="Polar residues" evidence="16">
    <location>
        <begin position="252"/>
        <end position="286"/>
    </location>
</feature>
<keyword evidence="13" id="KW-0137">Centromere</keyword>
<dbReference type="GO" id="GO:0071459">
    <property type="term" value="P:protein localization to chromosome, centromeric region"/>
    <property type="evidence" value="ECO:0007669"/>
    <property type="project" value="EnsemblFungi"/>
</dbReference>
<evidence type="ECO:0000256" key="4">
    <source>
        <dbReference type="ARBA" id="ARBA00010073"/>
    </source>
</evidence>
<dbReference type="GO" id="GO:1990976">
    <property type="term" value="P:protein transport along microtubule to mitotic spindle pole body"/>
    <property type="evidence" value="ECO:0007669"/>
    <property type="project" value="EnsemblFungi"/>
</dbReference>
<comment type="subcellular location">
    <subcellularLocation>
        <location evidence="3">Chromosome</location>
        <location evidence="3">Centromere</location>
        <location evidence="3">Kinetochore</location>
    </subcellularLocation>
    <subcellularLocation>
        <location evidence="2">Cytoplasm</location>
        <location evidence="2">Cytoskeleton</location>
        <location evidence="2">Spindle</location>
    </subcellularLocation>
    <subcellularLocation>
        <location evidence="1">Nucleus</location>
    </subcellularLocation>
</comment>
<dbReference type="AlphaFoldDB" id="G0WDM1"/>
<evidence type="ECO:0000256" key="9">
    <source>
        <dbReference type="ARBA" id="ARBA00022829"/>
    </source>
</evidence>
<feature type="compositionally biased region" description="Basic and acidic residues" evidence="16">
    <location>
        <begin position="230"/>
        <end position="240"/>
    </location>
</feature>
<evidence type="ECO:0000313" key="17">
    <source>
        <dbReference type="EMBL" id="CCD25882.2"/>
    </source>
</evidence>
<dbReference type="RefSeq" id="XP_003671125.2">
    <property type="nucleotide sequence ID" value="XM_003671077.2"/>
</dbReference>
<dbReference type="GO" id="GO:0051987">
    <property type="term" value="P:positive regulation of attachment of spindle microtubules to kinetochore"/>
    <property type="evidence" value="ECO:0007669"/>
    <property type="project" value="EnsemblFungi"/>
</dbReference>